<gene>
    <name evidence="2" type="ORF">BJ972_000803</name>
</gene>
<proteinExistence type="predicted"/>
<evidence type="ECO:0000313" key="3">
    <source>
        <dbReference type="Proteomes" id="UP000581087"/>
    </source>
</evidence>
<protein>
    <recommendedName>
        <fullName evidence="1">Bacteriophage T5 Orf172 DNA-binding domain-containing protein</fullName>
    </recommendedName>
</protein>
<dbReference type="InterPro" id="IPR018306">
    <property type="entry name" value="Phage_T5_Orf172_DNA-bd"/>
</dbReference>
<dbReference type="Proteomes" id="UP000581087">
    <property type="component" value="Unassembled WGS sequence"/>
</dbReference>
<sequence length="191" mass="21046">MTVVARVCGIVEGDAAPCGRPVPAEAALNVCARHLVVIYDGVAGAVGETDLLPAPCAWCGCRIGVHYPSGWVCAECEWRFGDAPDDVQAPPRVEVVYYVRYADRIKIGTSAGPRARIAQLPHDEVLAFERGGRELEARRHSEFAAHRIPRTEWFEEHVALTHHIDALRDGVDDPWQLYRSWVARAAAKALL</sequence>
<dbReference type="RefSeq" id="WP_241830788.1">
    <property type="nucleotide sequence ID" value="NZ_JACCBI010000001.1"/>
</dbReference>
<dbReference type="Pfam" id="PF13455">
    <property type="entry name" value="MUG113"/>
    <property type="match status" value="1"/>
</dbReference>
<reference evidence="2 3" key="1">
    <citation type="submission" date="2020-07" db="EMBL/GenBank/DDBJ databases">
        <title>Sequencing the genomes of 1000 actinobacteria strains.</title>
        <authorList>
            <person name="Klenk H.-P."/>
        </authorList>
    </citation>
    <scope>NUCLEOTIDE SEQUENCE [LARGE SCALE GENOMIC DNA]</scope>
    <source>
        <strain evidence="2 3">DSM 23870</strain>
    </source>
</reference>
<evidence type="ECO:0000313" key="2">
    <source>
        <dbReference type="EMBL" id="NYD66284.1"/>
    </source>
</evidence>
<dbReference type="SMART" id="SM00974">
    <property type="entry name" value="T5orf172"/>
    <property type="match status" value="1"/>
</dbReference>
<evidence type="ECO:0000259" key="1">
    <source>
        <dbReference type="SMART" id="SM00974"/>
    </source>
</evidence>
<dbReference type="EMBL" id="JACCBI010000001">
    <property type="protein sequence ID" value="NYD66284.1"/>
    <property type="molecule type" value="Genomic_DNA"/>
</dbReference>
<dbReference type="AlphaFoldDB" id="A0A852SBT9"/>
<organism evidence="2 3">
    <name type="scientific">Agromyces atrinae</name>
    <dbReference type="NCBI Taxonomy" id="592376"/>
    <lineage>
        <taxon>Bacteria</taxon>
        <taxon>Bacillati</taxon>
        <taxon>Actinomycetota</taxon>
        <taxon>Actinomycetes</taxon>
        <taxon>Micrococcales</taxon>
        <taxon>Microbacteriaceae</taxon>
        <taxon>Agromyces</taxon>
    </lineage>
</organism>
<accession>A0A852SBT9</accession>
<name>A0A852SBT9_9MICO</name>
<feature type="domain" description="Bacteriophage T5 Orf172 DNA-binding" evidence="1">
    <location>
        <begin position="99"/>
        <end position="167"/>
    </location>
</feature>
<comment type="caution">
    <text evidence="2">The sequence shown here is derived from an EMBL/GenBank/DDBJ whole genome shotgun (WGS) entry which is preliminary data.</text>
</comment>